<evidence type="ECO:0000259" key="3">
    <source>
        <dbReference type="Pfam" id="PF00155"/>
    </source>
</evidence>
<dbReference type="PANTHER" id="PTHR42885">
    <property type="entry name" value="HISTIDINOL-PHOSPHATE AMINOTRANSFERASE-RELATED"/>
    <property type="match status" value="1"/>
</dbReference>
<evidence type="ECO:0000313" key="5">
    <source>
        <dbReference type="Proteomes" id="UP000535937"/>
    </source>
</evidence>
<accession>A0A7W4WA90</accession>
<dbReference type="Gene3D" id="3.40.640.10">
    <property type="entry name" value="Type I PLP-dependent aspartate aminotransferase-like (Major domain)"/>
    <property type="match status" value="1"/>
</dbReference>
<evidence type="ECO:0000256" key="1">
    <source>
        <dbReference type="ARBA" id="ARBA00001933"/>
    </source>
</evidence>
<evidence type="ECO:0000313" key="4">
    <source>
        <dbReference type="EMBL" id="MBB3060541.1"/>
    </source>
</evidence>
<name>A0A7W4WA90_9GAMM</name>
<keyword evidence="5" id="KW-1185">Reference proteome</keyword>
<comment type="cofactor">
    <cofactor evidence="1">
        <name>pyridoxal 5'-phosphate</name>
        <dbReference type="ChEBI" id="CHEBI:597326"/>
    </cofactor>
</comment>
<dbReference type="InterPro" id="IPR004839">
    <property type="entry name" value="Aminotransferase_I/II_large"/>
</dbReference>
<dbReference type="Proteomes" id="UP000535937">
    <property type="component" value="Unassembled WGS sequence"/>
</dbReference>
<reference evidence="4 5" key="1">
    <citation type="submission" date="2020-08" db="EMBL/GenBank/DDBJ databases">
        <title>Genomic Encyclopedia of Type Strains, Phase III (KMG-III): the genomes of soil and plant-associated and newly described type strains.</title>
        <authorList>
            <person name="Whitman W."/>
        </authorList>
    </citation>
    <scope>NUCLEOTIDE SEQUENCE [LARGE SCALE GENOMIC DNA]</scope>
    <source>
        <strain evidence="4 5">CECT 8799</strain>
    </source>
</reference>
<evidence type="ECO:0000256" key="2">
    <source>
        <dbReference type="ARBA" id="ARBA00022898"/>
    </source>
</evidence>
<dbReference type="SUPFAM" id="SSF53383">
    <property type="entry name" value="PLP-dependent transferases"/>
    <property type="match status" value="1"/>
</dbReference>
<protein>
    <submittedName>
        <fullName evidence="4">Cobalamin biosynthetic protein CobC</fullName>
    </submittedName>
</protein>
<dbReference type="GO" id="GO:0030170">
    <property type="term" value="F:pyridoxal phosphate binding"/>
    <property type="evidence" value="ECO:0007669"/>
    <property type="project" value="InterPro"/>
</dbReference>
<dbReference type="RefSeq" id="WP_183458015.1">
    <property type="nucleotide sequence ID" value="NZ_JACHWZ010000005.1"/>
</dbReference>
<dbReference type="Pfam" id="PF00155">
    <property type="entry name" value="Aminotran_1_2"/>
    <property type="match status" value="1"/>
</dbReference>
<proteinExistence type="predicted"/>
<organism evidence="4 5">
    <name type="scientific">Microbulbifer rhizosphaerae</name>
    <dbReference type="NCBI Taxonomy" id="1562603"/>
    <lineage>
        <taxon>Bacteria</taxon>
        <taxon>Pseudomonadati</taxon>
        <taxon>Pseudomonadota</taxon>
        <taxon>Gammaproteobacteria</taxon>
        <taxon>Cellvibrionales</taxon>
        <taxon>Microbulbiferaceae</taxon>
        <taxon>Microbulbifer</taxon>
    </lineage>
</organism>
<dbReference type="PANTHER" id="PTHR42885:SF1">
    <property type="entry name" value="THREONINE-PHOSPHATE DECARBOXYLASE"/>
    <property type="match status" value="1"/>
</dbReference>
<dbReference type="Gene3D" id="3.90.1150.10">
    <property type="entry name" value="Aspartate Aminotransferase, domain 1"/>
    <property type="match status" value="1"/>
</dbReference>
<keyword evidence="2" id="KW-0663">Pyridoxal phosphate</keyword>
<comment type="caution">
    <text evidence="4">The sequence shown here is derived from an EMBL/GenBank/DDBJ whole genome shotgun (WGS) entry which is preliminary data.</text>
</comment>
<gene>
    <name evidence="4" type="ORF">FHS09_001360</name>
</gene>
<sequence>MSKTFHGGDLAHATELFGEPDGGWQDLSTGVSPWSYPLGEAPEYVWRSLPADQSPLMDTASEYYGAGREHLLPVPGSQYAISRFPGLVDGAAVAVPAPGYAEHARCWKNAGHQLLYYRSREELSELILAGRVRHAVVINPNNPTGERISPQALLDLYRELPGIMLVDEAFADVNPELSLAGRVAENPRLYVLRSLGKFFGLAGVRLGFLLGSGFCVQQLRDAMDPWAVSAPALWAATRALADSAWHGVQRRRIADTSQRLMELLEGRLPEAAVATNAGLFISLRGEPQSLYGLYHRLGRTGVYSRWGYKMPGDEQQAWLRLGLADDGGRRLGLALDHACEVKG</sequence>
<dbReference type="InterPro" id="IPR015424">
    <property type="entry name" value="PyrdxlP-dep_Trfase"/>
</dbReference>
<dbReference type="InterPro" id="IPR015421">
    <property type="entry name" value="PyrdxlP-dep_Trfase_major"/>
</dbReference>
<dbReference type="EMBL" id="JACHWZ010000005">
    <property type="protein sequence ID" value="MBB3060541.1"/>
    <property type="molecule type" value="Genomic_DNA"/>
</dbReference>
<dbReference type="InterPro" id="IPR015422">
    <property type="entry name" value="PyrdxlP-dep_Trfase_small"/>
</dbReference>
<dbReference type="CDD" id="cd00609">
    <property type="entry name" value="AAT_like"/>
    <property type="match status" value="1"/>
</dbReference>
<dbReference type="AlphaFoldDB" id="A0A7W4WA90"/>
<feature type="domain" description="Aminotransferase class I/classII large" evidence="3">
    <location>
        <begin position="62"/>
        <end position="322"/>
    </location>
</feature>